<dbReference type="FunCoup" id="A0A1V9X5K2">
    <property type="interactions" value="1"/>
</dbReference>
<dbReference type="Proteomes" id="UP000192247">
    <property type="component" value="Unassembled WGS sequence"/>
</dbReference>
<dbReference type="GO" id="GO:0006103">
    <property type="term" value="P:2-oxoglutarate metabolic process"/>
    <property type="evidence" value="ECO:0007669"/>
    <property type="project" value="InterPro"/>
</dbReference>
<dbReference type="AlphaFoldDB" id="A0A1V9X5K2"/>
<evidence type="ECO:0000256" key="2">
    <source>
        <dbReference type="ARBA" id="ARBA00023128"/>
    </source>
</evidence>
<keyword evidence="5" id="KW-0689">Ribosomal protein</keyword>
<feature type="region of interest" description="Disordered" evidence="4">
    <location>
        <begin position="30"/>
        <end position="57"/>
    </location>
</feature>
<gene>
    <name evidence="5" type="ORF">BIW11_12776</name>
</gene>
<feature type="compositionally biased region" description="Low complexity" evidence="4">
    <location>
        <begin position="34"/>
        <end position="53"/>
    </location>
</feature>
<keyword evidence="6" id="KW-1185">Reference proteome</keyword>
<reference evidence="5 6" key="1">
    <citation type="journal article" date="2017" name="Gigascience">
        <title>Draft genome of the honey bee ectoparasitic mite, Tropilaelaps mercedesae, is shaped by the parasitic life history.</title>
        <authorList>
            <person name="Dong X."/>
            <person name="Armstrong S.D."/>
            <person name="Xia D."/>
            <person name="Makepeace B.L."/>
            <person name="Darby A.C."/>
            <person name="Kadowaki T."/>
        </authorList>
    </citation>
    <scope>NUCLEOTIDE SEQUENCE [LARGE SCALE GENOMIC DNA]</scope>
    <source>
        <strain evidence="5">Wuxi-XJTLU</strain>
    </source>
</reference>
<organism evidence="5 6">
    <name type="scientific">Tropilaelaps mercedesae</name>
    <dbReference type="NCBI Taxonomy" id="418985"/>
    <lineage>
        <taxon>Eukaryota</taxon>
        <taxon>Metazoa</taxon>
        <taxon>Ecdysozoa</taxon>
        <taxon>Arthropoda</taxon>
        <taxon>Chelicerata</taxon>
        <taxon>Arachnida</taxon>
        <taxon>Acari</taxon>
        <taxon>Parasitiformes</taxon>
        <taxon>Mesostigmata</taxon>
        <taxon>Gamasina</taxon>
        <taxon>Dermanyssoidea</taxon>
        <taxon>Laelapidae</taxon>
        <taxon>Tropilaelaps</taxon>
    </lineage>
</organism>
<dbReference type="GO" id="GO:0005739">
    <property type="term" value="C:mitochondrion"/>
    <property type="evidence" value="ECO:0007669"/>
    <property type="project" value="UniProtKB-SubCell"/>
</dbReference>
<dbReference type="InParanoid" id="A0A1V9X5K2"/>
<evidence type="ECO:0000313" key="6">
    <source>
        <dbReference type="Proteomes" id="UP000192247"/>
    </source>
</evidence>
<dbReference type="Pfam" id="PF10937">
    <property type="entry name" value="Kgd4-YMR31"/>
    <property type="match status" value="1"/>
</dbReference>
<evidence type="ECO:0000256" key="1">
    <source>
        <dbReference type="ARBA" id="ARBA00004173"/>
    </source>
</evidence>
<keyword evidence="2" id="KW-0496">Mitochondrion</keyword>
<protein>
    <submittedName>
        <fullName evidence="5">28S ribosomal protein S36</fullName>
    </submittedName>
</protein>
<comment type="subcellular location">
    <subcellularLocation>
        <location evidence="1">Mitochondrion</location>
    </subcellularLocation>
</comment>
<dbReference type="InterPro" id="IPR020373">
    <property type="entry name" value="Kgd4/YMR-31"/>
</dbReference>
<evidence type="ECO:0000313" key="5">
    <source>
        <dbReference type="EMBL" id="OQR68643.1"/>
    </source>
</evidence>
<proteinExistence type="inferred from homology"/>
<dbReference type="GO" id="GO:0005840">
    <property type="term" value="C:ribosome"/>
    <property type="evidence" value="ECO:0007669"/>
    <property type="project" value="UniProtKB-KW"/>
</dbReference>
<keyword evidence="5" id="KW-0687">Ribonucleoprotein</keyword>
<evidence type="ECO:0000256" key="3">
    <source>
        <dbReference type="ARBA" id="ARBA00043970"/>
    </source>
</evidence>
<dbReference type="EMBL" id="MNPL01024008">
    <property type="protein sequence ID" value="OQR68643.1"/>
    <property type="molecule type" value="Genomic_DNA"/>
</dbReference>
<accession>A0A1V9X5K2</accession>
<sequence length="83" mass="8458">MSGIANNVLKALKPHIPLIKFRKGGKPNEAALLSSGGATPGVSSSAGSSARGSGIEEDLMPKRYARLPLGEHEAELIMSGGAC</sequence>
<comment type="similarity">
    <text evidence="3">Belongs to the alpha-ketoglutarate dehydrogenase component 4 family.</text>
</comment>
<name>A0A1V9X5K2_9ACAR</name>
<dbReference type="OrthoDB" id="2116030at2759"/>
<evidence type="ECO:0000256" key="4">
    <source>
        <dbReference type="SAM" id="MobiDB-lite"/>
    </source>
</evidence>
<comment type="caution">
    <text evidence="5">The sequence shown here is derived from an EMBL/GenBank/DDBJ whole genome shotgun (WGS) entry which is preliminary data.</text>
</comment>